<organism evidence="1 2">
    <name type="scientific">Pedobacter africanus</name>
    <dbReference type="NCBI Taxonomy" id="151894"/>
    <lineage>
        <taxon>Bacteria</taxon>
        <taxon>Pseudomonadati</taxon>
        <taxon>Bacteroidota</taxon>
        <taxon>Sphingobacteriia</taxon>
        <taxon>Sphingobacteriales</taxon>
        <taxon>Sphingobacteriaceae</taxon>
        <taxon>Pedobacter</taxon>
    </lineage>
</organism>
<reference evidence="2" key="1">
    <citation type="submission" date="2017-04" db="EMBL/GenBank/DDBJ databases">
        <authorList>
            <person name="Varghese N."/>
            <person name="Submissions S."/>
        </authorList>
    </citation>
    <scope>NUCLEOTIDE SEQUENCE [LARGE SCALE GENOMIC DNA]</scope>
    <source>
        <strain evidence="2">DSM 12126</strain>
    </source>
</reference>
<dbReference type="Gene3D" id="3.40.50.1110">
    <property type="entry name" value="SGNH hydrolase"/>
    <property type="match status" value="1"/>
</dbReference>
<dbReference type="OrthoDB" id="9761723at2"/>
<evidence type="ECO:0000313" key="1">
    <source>
        <dbReference type="EMBL" id="SMC96078.1"/>
    </source>
</evidence>
<dbReference type="Proteomes" id="UP000192756">
    <property type="component" value="Unassembled WGS sequence"/>
</dbReference>
<dbReference type="GO" id="GO:0016788">
    <property type="term" value="F:hydrolase activity, acting on ester bonds"/>
    <property type="evidence" value="ECO:0007669"/>
    <property type="project" value="UniProtKB-ARBA"/>
</dbReference>
<proteinExistence type="predicted"/>
<dbReference type="STRING" id="151894.SAMN04488524_3734"/>
<dbReference type="EMBL" id="FWXT01000003">
    <property type="protein sequence ID" value="SMC96078.1"/>
    <property type="molecule type" value="Genomic_DNA"/>
</dbReference>
<name>A0A1W2DGM4_9SPHI</name>
<keyword evidence="2" id="KW-1185">Reference proteome</keyword>
<accession>A0A1W2DGM4</accession>
<dbReference type="AlphaFoldDB" id="A0A1W2DGM4"/>
<sequence length="305" mass="35387">MNRFIKGVLAFLLPVLVLGIILEVLLRKIPNDYKYKSEYLDQHSTAIQTLYLGNSHIYYGIDPVYLAPNTFNAAYVAQYLNYDLAILQKYNWPALRQIVISVDYLSLYGKLEDGVESWRKKNYIIYYGIHLETEIADHMEVLSQFKNNLHKINNYYFQHDKVITCSALGWGTGYTAKTKNDLDETGKQAAIRHTSKDDRNFNENLQKLKTIIEFAERNKIDVFLITSPAYKTYTDRLNQVQLTRSLNAAKQLAVNYKNVHYFDLLEDPSFTKADFYDADHLNEKGAKKFTYKTDSLIKASVKNQP</sequence>
<protein>
    <submittedName>
        <fullName evidence="1">Uncharacterized protein</fullName>
    </submittedName>
</protein>
<dbReference type="InterPro" id="IPR036514">
    <property type="entry name" value="SGNH_hydro_sf"/>
</dbReference>
<gene>
    <name evidence="1" type="ORF">SAMN04488524_3734</name>
</gene>
<evidence type="ECO:0000313" key="2">
    <source>
        <dbReference type="Proteomes" id="UP000192756"/>
    </source>
</evidence>
<dbReference type="RefSeq" id="WP_084240517.1">
    <property type="nucleotide sequence ID" value="NZ_FWXT01000003.1"/>
</dbReference>
<dbReference type="SUPFAM" id="SSF52266">
    <property type="entry name" value="SGNH hydrolase"/>
    <property type="match status" value="1"/>
</dbReference>